<dbReference type="eggNOG" id="ENOG502RZ9I">
    <property type="taxonomic scope" value="Eukaryota"/>
</dbReference>
<feature type="compositionally biased region" description="Low complexity" evidence="1">
    <location>
        <begin position="535"/>
        <end position="547"/>
    </location>
</feature>
<feature type="compositionally biased region" description="Polar residues" evidence="1">
    <location>
        <begin position="624"/>
        <end position="636"/>
    </location>
</feature>
<name>B3LXM8_DROAN</name>
<feature type="compositionally biased region" description="Basic and acidic residues" evidence="1">
    <location>
        <begin position="574"/>
        <end position="584"/>
    </location>
</feature>
<evidence type="ECO:0000313" key="5">
    <source>
        <dbReference type="Proteomes" id="UP000007801"/>
    </source>
</evidence>
<feature type="compositionally biased region" description="Basic and acidic residues" evidence="1">
    <location>
        <begin position="424"/>
        <end position="439"/>
    </location>
</feature>
<protein>
    <submittedName>
        <fullName evidence="4">Uncharacterized protein</fullName>
    </submittedName>
</protein>
<gene>
    <name evidence="4" type="primary">Dana\GF16277</name>
    <name evidence="4" type="synonym">dana_GLEANR_17548</name>
    <name evidence="4" type="ORF">GF16277</name>
</gene>
<dbReference type="STRING" id="7217.B3LXM8"/>
<feature type="region of interest" description="Disordered" evidence="1">
    <location>
        <begin position="570"/>
        <end position="744"/>
    </location>
</feature>
<evidence type="ECO:0000256" key="3">
    <source>
        <dbReference type="SAM" id="SignalP"/>
    </source>
</evidence>
<sequence>MNFYVLSWLMFFLAPGGCPIYSIDLSTLEVQSNDFQNELTLQSMLNSELRQYRNGLNERLSGKPLSFDKFIDPPGPKVPLPVDLDLELKHPEWLLDVQRLRSGERSVKESDSDFLGTNLFSGPEKHCFSTEDIALMSARRDFELLVPKSYPNQCMISDSVVKMLIRYFNTVNQIVKKMSDDETRRLLQMALYDSLGGYLRFYLVPAAQMSFYAGRLKLNTVESLVKLYRQCRTALNTNGNGWRSPSKDIVTQFKMSKIEPLKPPKSGRAEDDASCCAFLDQSQIKAADQGQMIVPLPCLEAMDENGNLNNIYLPFRKKRIYNLRAPRSAFIVVKFFETLTNCHRFQGINQAEYNRRLLSWIRENVQLHYTDEQFYPGLGGILQIEQTILKEEKCETEEPEMNEEEIDSAPREDTRKLSRSANHWKIEEKHPKKEHHDQMTKTLEGEEPTSEVEQCRECDNDDTLIWCIAAFLALLLLLILLIICCCMRKGRKKKPVDEEAGHEKPKKKKEEHPEEKPRDEPHEKEKTRKDRAYYSGSSRFSGKSQSQDPNGSRTSSSSIACQFNRKCMPLSFHSKGDHNNAEKHKEKRRKRDAMTKVLPSFVSTDSSPRSMLRSPPGPLPMRSPSMSAHSEYPPNTDSDDVSRERERKMDRVYGVDSRQLRRKQLQKGRRETTGSSEDKKDSSPERRRPSRVKIAETDESTEDRNLVRKLSREKAKPKESKTRLKGGADSVKESPSWETTFEDS</sequence>
<dbReference type="EMBL" id="CH902617">
    <property type="protein sequence ID" value="EDV43922.2"/>
    <property type="molecule type" value="Genomic_DNA"/>
</dbReference>
<feature type="compositionally biased region" description="Basic and acidic residues" evidence="1">
    <location>
        <begin position="668"/>
        <end position="687"/>
    </location>
</feature>
<dbReference type="AlphaFoldDB" id="B3LXM8"/>
<dbReference type="Proteomes" id="UP000007801">
    <property type="component" value="Unassembled WGS sequence"/>
</dbReference>
<dbReference type="OrthoDB" id="6614503at2759"/>
<feature type="chain" id="PRO_5006454388" evidence="3">
    <location>
        <begin position="20"/>
        <end position="744"/>
    </location>
</feature>
<dbReference type="HOGENOM" id="CLU_015394_0_0_1"/>
<feature type="compositionally biased region" description="Basic and acidic residues" evidence="1">
    <location>
        <begin position="495"/>
        <end position="532"/>
    </location>
</feature>
<feature type="region of interest" description="Disordered" evidence="1">
    <location>
        <begin position="393"/>
        <end position="454"/>
    </location>
</feature>
<feature type="compositionally biased region" description="Basic and acidic residues" evidence="1">
    <location>
        <begin position="702"/>
        <end position="722"/>
    </location>
</feature>
<feature type="transmembrane region" description="Helical" evidence="2">
    <location>
        <begin position="463"/>
        <end position="484"/>
    </location>
</feature>
<keyword evidence="3" id="KW-0732">Signal</keyword>
<evidence type="ECO:0000256" key="2">
    <source>
        <dbReference type="SAM" id="Phobius"/>
    </source>
</evidence>
<evidence type="ECO:0000256" key="1">
    <source>
        <dbReference type="SAM" id="MobiDB-lite"/>
    </source>
</evidence>
<reference evidence="4 5" key="1">
    <citation type="journal article" date="2007" name="Nature">
        <title>Evolution of genes and genomes on the Drosophila phylogeny.</title>
        <authorList>
            <consortium name="Drosophila 12 Genomes Consortium"/>
            <person name="Clark A.G."/>
            <person name="Eisen M.B."/>
            <person name="Smith D.R."/>
            <person name="Bergman C.M."/>
            <person name="Oliver B."/>
            <person name="Markow T.A."/>
            <person name="Kaufman T.C."/>
            <person name="Kellis M."/>
            <person name="Gelbart W."/>
            <person name="Iyer V.N."/>
            <person name="Pollard D.A."/>
            <person name="Sackton T.B."/>
            <person name="Larracuente A.M."/>
            <person name="Singh N.D."/>
            <person name="Abad J.P."/>
            <person name="Abt D.N."/>
            <person name="Adryan B."/>
            <person name="Aguade M."/>
            <person name="Akashi H."/>
            <person name="Anderson W.W."/>
            <person name="Aquadro C.F."/>
            <person name="Ardell D.H."/>
            <person name="Arguello R."/>
            <person name="Artieri C.G."/>
            <person name="Barbash D.A."/>
            <person name="Barker D."/>
            <person name="Barsanti P."/>
            <person name="Batterham P."/>
            <person name="Batzoglou S."/>
            <person name="Begun D."/>
            <person name="Bhutkar A."/>
            <person name="Blanco E."/>
            <person name="Bosak S.A."/>
            <person name="Bradley R.K."/>
            <person name="Brand A.D."/>
            <person name="Brent M.R."/>
            <person name="Brooks A.N."/>
            <person name="Brown R.H."/>
            <person name="Butlin R.K."/>
            <person name="Caggese C."/>
            <person name="Calvi B.R."/>
            <person name="Bernardo de Carvalho A."/>
            <person name="Caspi A."/>
            <person name="Castrezana S."/>
            <person name="Celniker S.E."/>
            <person name="Chang J.L."/>
            <person name="Chapple C."/>
            <person name="Chatterji S."/>
            <person name="Chinwalla A."/>
            <person name="Civetta A."/>
            <person name="Clifton S.W."/>
            <person name="Comeron J.M."/>
            <person name="Costello J.C."/>
            <person name="Coyne J.A."/>
            <person name="Daub J."/>
            <person name="David R.G."/>
            <person name="Delcher A.L."/>
            <person name="Delehaunty K."/>
            <person name="Do C.B."/>
            <person name="Ebling H."/>
            <person name="Edwards K."/>
            <person name="Eickbush T."/>
            <person name="Evans J.D."/>
            <person name="Filipski A."/>
            <person name="Findeiss S."/>
            <person name="Freyhult E."/>
            <person name="Fulton L."/>
            <person name="Fulton R."/>
            <person name="Garcia A.C."/>
            <person name="Gardiner A."/>
            <person name="Garfield D.A."/>
            <person name="Garvin B.E."/>
            <person name="Gibson G."/>
            <person name="Gilbert D."/>
            <person name="Gnerre S."/>
            <person name="Godfrey J."/>
            <person name="Good R."/>
            <person name="Gotea V."/>
            <person name="Gravely B."/>
            <person name="Greenberg A.J."/>
            <person name="Griffiths-Jones S."/>
            <person name="Gross S."/>
            <person name="Guigo R."/>
            <person name="Gustafson E.A."/>
            <person name="Haerty W."/>
            <person name="Hahn M.W."/>
            <person name="Halligan D.L."/>
            <person name="Halpern A.L."/>
            <person name="Halter G.M."/>
            <person name="Han M.V."/>
            <person name="Heger A."/>
            <person name="Hillier L."/>
            <person name="Hinrichs A.S."/>
            <person name="Holmes I."/>
            <person name="Hoskins R.A."/>
            <person name="Hubisz M.J."/>
            <person name="Hultmark D."/>
            <person name="Huntley M.A."/>
            <person name="Jaffe D.B."/>
            <person name="Jagadeeshan S."/>
            <person name="Jeck W.R."/>
            <person name="Johnson J."/>
            <person name="Jones C.D."/>
            <person name="Jordan W.C."/>
            <person name="Karpen G.H."/>
            <person name="Kataoka E."/>
            <person name="Keightley P.D."/>
            <person name="Kheradpour P."/>
            <person name="Kirkness E.F."/>
            <person name="Koerich L.B."/>
            <person name="Kristiansen K."/>
            <person name="Kudrna D."/>
            <person name="Kulathinal R.J."/>
            <person name="Kumar S."/>
            <person name="Kwok R."/>
            <person name="Lander E."/>
            <person name="Langley C.H."/>
            <person name="Lapoint R."/>
            <person name="Lazzaro B.P."/>
            <person name="Lee S.J."/>
            <person name="Levesque L."/>
            <person name="Li R."/>
            <person name="Lin C.F."/>
            <person name="Lin M.F."/>
            <person name="Lindblad-Toh K."/>
            <person name="Llopart A."/>
            <person name="Long M."/>
            <person name="Low L."/>
            <person name="Lozovsky E."/>
            <person name="Lu J."/>
            <person name="Luo M."/>
            <person name="Machado C.A."/>
            <person name="Makalowski W."/>
            <person name="Marzo M."/>
            <person name="Matsuda M."/>
            <person name="Matzkin L."/>
            <person name="McAllister B."/>
            <person name="McBride C.S."/>
            <person name="McKernan B."/>
            <person name="McKernan K."/>
            <person name="Mendez-Lago M."/>
            <person name="Minx P."/>
            <person name="Mollenhauer M.U."/>
            <person name="Montooth K."/>
            <person name="Mount S.M."/>
            <person name="Mu X."/>
            <person name="Myers E."/>
            <person name="Negre B."/>
            <person name="Newfeld S."/>
            <person name="Nielsen R."/>
            <person name="Noor M.A."/>
            <person name="O'Grady P."/>
            <person name="Pachter L."/>
            <person name="Papaceit M."/>
            <person name="Parisi M.J."/>
            <person name="Parisi M."/>
            <person name="Parts L."/>
            <person name="Pedersen J.S."/>
            <person name="Pesole G."/>
            <person name="Phillippy A.M."/>
            <person name="Ponting C.P."/>
            <person name="Pop M."/>
            <person name="Porcelli D."/>
            <person name="Powell J.R."/>
            <person name="Prohaska S."/>
            <person name="Pruitt K."/>
            <person name="Puig M."/>
            <person name="Quesneville H."/>
            <person name="Ram K.R."/>
            <person name="Rand D."/>
            <person name="Rasmussen M.D."/>
            <person name="Reed L.K."/>
            <person name="Reenan R."/>
            <person name="Reily A."/>
            <person name="Remington K.A."/>
            <person name="Rieger T.T."/>
            <person name="Ritchie M.G."/>
            <person name="Robin C."/>
            <person name="Rogers Y.H."/>
            <person name="Rohde C."/>
            <person name="Rozas J."/>
            <person name="Rubenfield M.J."/>
            <person name="Ruiz A."/>
            <person name="Russo S."/>
            <person name="Salzberg S.L."/>
            <person name="Sanchez-Gracia A."/>
            <person name="Saranga D.J."/>
            <person name="Sato H."/>
            <person name="Schaeffer S.W."/>
            <person name="Schatz M.C."/>
            <person name="Schlenke T."/>
            <person name="Schwartz R."/>
            <person name="Segarra C."/>
            <person name="Singh R.S."/>
            <person name="Sirot L."/>
            <person name="Sirota M."/>
            <person name="Sisneros N.B."/>
            <person name="Smith C.D."/>
            <person name="Smith T.F."/>
            <person name="Spieth J."/>
            <person name="Stage D.E."/>
            <person name="Stark A."/>
            <person name="Stephan W."/>
            <person name="Strausberg R.L."/>
            <person name="Strempel S."/>
            <person name="Sturgill D."/>
            <person name="Sutton G."/>
            <person name="Sutton G.G."/>
            <person name="Tao W."/>
            <person name="Teichmann S."/>
            <person name="Tobari Y.N."/>
            <person name="Tomimura Y."/>
            <person name="Tsolas J.M."/>
            <person name="Valente V.L."/>
            <person name="Venter E."/>
            <person name="Venter J.C."/>
            <person name="Vicario S."/>
            <person name="Vieira F.G."/>
            <person name="Vilella A.J."/>
            <person name="Villasante A."/>
            <person name="Walenz B."/>
            <person name="Wang J."/>
            <person name="Wasserman M."/>
            <person name="Watts T."/>
            <person name="Wilson D."/>
            <person name="Wilson R.K."/>
            <person name="Wing R.A."/>
            <person name="Wolfner M.F."/>
            <person name="Wong A."/>
            <person name="Wong G.K."/>
            <person name="Wu C.I."/>
            <person name="Wu G."/>
            <person name="Yamamoto D."/>
            <person name="Yang H.P."/>
            <person name="Yang S.P."/>
            <person name="Yorke J.A."/>
            <person name="Yoshida K."/>
            <person name="Zdobnov E."/>
            <person name="Zhang P."/>
            <person name="Zhang Y."/>
            <person name="Zimin A.V."/>
            <person name="Baldwin J."/>
            <person name="Abdouelleil A."/>
            <person name="Abdulkadir J."/>
            <person name="Abebe A."/>
            <person name="Abera B."/>
            <person name="Abreu J."/>
            <person name="Acer S.C."/>
            <person name="Aftuck L."/>
            <person name="Alexander A."/>
            <person name="An P."/>
            <person name="Anderson E."/>
            <person name="Anderson S."/>
            <person name="Arachi H."/>
            <person name="Azer M."/>
            <person name="Bachantsang P."/>
            <person name="Barry A."/>
            <person name="Bayul T."/>
            <person name="Berlin A."/>
            <person name="Bessette D."/>
            <person name="Bloom T."/>
            <person name="Blye J."/>
            <person name="Boguslavskiy L."/>
            <person name="Bonnet C."/>
            <person name="Boukhgalter B."/>
            <person name="Bourzgui I."/>
            <person name="Brown A."/>
            <person name="Cahill P."/>
            <person name="Channer S."/>
            <person name="Cheshatsang Y."/>
            <person name="Chuda L."/>
            <person name="Citroen M."/>
            <person name="Collymore A."/>
            <person name="Cooke P."/>
            <person name="Costello M."/>
            <person name="D'Aco K."/>
            <person name="Daza R."/>
            <person name="De Haan G."/>
            <person name="DeGray S."/>
            <person name="DeMaso C."/>
            <person name="Dhargay N."/>
            <person name="Dooley K."/>
            <person name="Dooley E."/>
            <person name="Doricent M."/>
            <person name="Dorje P."/>
            <person name="Dorjee K."/>
            <person name="Dupes A."/>
            <person name="Elong R."/>
            <person name="Falk J."/>
            <person name="Farina A."/>
            <person name="Faro S."/>
            <person name="Ferguson D."/>
            <person name="Fisher S."/>
            <person name="Foley C.D."/>
            <person name="Franke A."/>
            <person name="Friedrich D."/>
            <person name="Gadbois L."/>
            <person name="Gearin G."/>
            <person name="Gearin C.R."/>
            <person name="Giannoukos G."/>
            <person name="Goode T."/>
            <person name="Graham J."/>
            <person name="Grandbois E."/>
            <person name="Grewal S."/>
            <person name="Gyaltsen K."/>
            <person name="Hafez N."/>
            <person name="Hagos B."/>
            <person name="Hall J."/>
            <person name="Henson C."/>
            <person name="Hollinger A."/>
            <person name="Honan T."/>
            <person name="Huard M.D."/>
            <person name="Hughes L."/>
            <person name="Hurhula B."/>
            <person name="Husby M.E."/>
            <person name="Kamat A."/>
            <person name="Kanga B."/>
            <person name="Kashin S."/>
            <person name="Khazanovich D."/>
            <person name="Kisner P."/>
            <person name="Lance K."/>
            <person name="Lara M."/>
            <person name="Lee W."/>
            <person name="Lennon N."/>
            <person name="Letendre F."/>
            <person name="LeVine R."/>
            <person name="Lipovsky A."/>
            <person name="Liu X."/>
            <person name="Liu J."/>
            <person name="Liu S."/>
            <person name="Lokyitsang T."/>
            <person name="Lokyitsang Y."/>
            <person name="Lubonja R."/>
            <person name="Lui A."/>
            <person name="MacDonald P."/>
            <person name="Magnisalis V."/>
            <person name="Maru K."/>
            <person name="Matthews C."/>
            <person name="McCusker W."/>
            <person name="McDonough S."/>
            <person name="Mehta T."/>
            <person name="Meldrim J."/>
            <person name="Meneus L."/>
            <person name="Mihai O."/>
            <person name="Mihalev A."/>
            <person name="Mihova T."/>
            <person name="Mittelman R."/>
            <person name="Mlenga V."/>
            <person name="Montmayeur A."/>
            <person name="Mulrain L."/>
            <person name="Navidi A."/>
            <person name="Naylor J."/>
            <person name="Negash T."/>
            <person name="Nguyen T."/>
            <person name="Nguyen N."/>
            <person name="Nicol R."/>
            <person name="Norbu C."/>
            <person name="Norbu N."/>
            <person name="Novod N."/>
            <person name="O'Neill B."/>
            <person name="Osman S."/>
            <person name="Markiewicz E."/>
            <person name="Oyono O.L."/>
            <person name="Patti C."/>
            <person name="Phunkhang P."/>
            <person name="Pierre F."/>
            <person name="Priest M."/>
            <person name="Raghuraman S."/>
            <person name="Rege F."/>
            <person name="Reyes R."/>
            <person name="Rise C."/>
            <person name="Rogov P."/>
            <person name="Ross K."/>
            <person name="Ryan E."/>
            <person name="Settipalli S."/>
            <person name="Shea T."/>
            <person name="Sherpa N."/>
            <person name="Shi L."/>
            <person name="Shih D."/>
            <person name="Sparrow T."/>
            <person name="Spaulding J."/>
            <person name="Stalker J."/>
            <person name="Stange-Thomann N."/>
            <person name="Stavropoulos S."/>
            <person name="Stone C."/>
            <person name="Strader C."/>
            <person name="Tesfaye S."/>
            <person name="Thomson T."/>
            <person name="Thoulutsang Y."/>
            <person name="Thoulutsang D."/>
            <person name="Topham K."/>
            <person name="Topping I."/>
            <person name="Tsamla T."/>
            <person name="Vassiliev H."/>
            <person name="Vo A."/>
            <person name="Wangchuk T."/>
            <person name="Wangdi T."/>
            <person name="Weiand M."/>
            <person name="Wilkinson J."/>
            <person name="Wilson A."/>
            <person name="Yadav S."/>
            <person name="Young G."/>
            <person name="Yu Q."/>
            <person name="Zembek L."/>
            <person name="Zhong D."/>
            <person name="Zimmer A."/>
            <person name="Zwirko Z."/>
            <person name="Jaffe D.B."/>
            <person name="Alvarez P."/>
            <person name="Brockman W."/>
            <person name="Butler J."/>
            <person name="Chin C."/>
            <person name="Gnerre S."/>
            <person name="Grabherr M."/>
            <person name="Kleber M."/>
            <person name="Mauceli E."/>
            <person name="MacCallum I."/>
        </authorList>
    </citation>
    <scope>NUCLEOTIDE SEQUENCE [LARGE SCALE GENOMIC DNA]</scope>
    <source>
        <strain evidence="5">Tucson 14024-0371.13</strain>
    </source>
</reference>
<feature type="compositionally biased region" description="Basic and acidic residues" evidence="1">
    <location>
        <begin position="640"/>
        <end position="653"/>
    </location>
</feature>
<dbReference type="FunCoup" id="B3LXM8">
    <property type="interactions" value="50"/>
</dbReference>
<keyword evidence="2" id="KW-0812">Transmembrane</keyword>
<keyword evidence="2" id="KW-0472">Membrane</keyword>
<proteinExistence type="predicted"/>
<feature type="signal peptide" evidence="3">
    <location>
        <begin position="1"/>
        <end position="19"/>
    </location>
</feature>
<feature type="compositionally biased region" description="Polar residues" evidence="1">
    <location>
        <begin position="548"/>
        <end position="557"/>
    </location>
</feature>
<feature type="compositionally biased region" description="Acidic residues" evidence="1">
    <location>
        <begin position="394"/>
        <end position="407"/>
    </location>
</feature>
<accession>B3LXM8</accession>
<keyword evidence="5" id="KW-1185">Reference proteome</keyword>
<keyword evidence="2" id="KW-1133">Transmembrane helix</keyword>
<organism evidence="4 5">
    <name type="scientific">Drosophila ananassae</name>
    <name type="common">Fruit fly</name>
    <dbReference type="NCBI Taxonomy" id="7217"/>
    <lineage>
        <taxon>Eukaryota</taxon>
        <taxon>Metazoa</taxon>
        <taxon>Ecdysozoa</taxon>
        <taxon>Arthropoda</taxon>
        <taxon>Hexapoda</taxon>
        <taxon>Insecta</taxon>
        <taxon>Pterygota</taxon>
        <taxon>Neoptera</taxon>
        <taxon>Endopterygota</taxon>
        <taxon>Diptera</taxon>
        <taxon>Brachycera</taxon>
        <taxon>Muscomorpha</taxon>
        <taxon>Ephydroidea</taxon>
        <taxon>Drosophilidae</taxon>
        <taxon>Drosophila</taxon>
        <taxon>Sophophora</taxon>
    </lineage>
</organism>
<dbReference type="InParanoid" id="B3LXM8"/>
<feature type="region of interest" description="Disordered" evidence="1">
    <location>
        <begin position="495"/>
        <end position="557"/>
    </location>
</feature>
<evidence type="ECO:0000313" key="4">
    <source>
        <dbReference type="EMBL" id="EDV43922.2"/>
    </source>
</evidence>